<organism evidence="1 2">
    <name type="scientific">Streptomyces jumonjinensis</name>
    <dbReference type="NCBI Taxonomy" id="1945"/>
    <lineage>
        <taxon>Bacteria</taxon>
        <taxon>Bacillati</taxon>
        <taxon>Actinomycetota</taxon>
        <taxon>Actinomycetes</taxon>
        <taxon>Kitasatosporales</taxon>
        <taxon>Streptomycetaceae</taxon>
        <taxon>Streptomyces</taxon>
    </lineage>
</organism>
<dbReference type="AlphaFoldDB" id="A0A646KE11"/>
<protein>
    <submittedName>
        <fullName evidence="1">Uncharacterized protein</fullName>
    </submittedName>
</protein>
<dbReference type="RefSeq" id="WP_323391473.1">
    <property type="nucleotide sequence ID" value="NZ_JBEPDZ010000053.1"/>
</dbReference>
<keyword evidence="2" id="KW-1185">Reference proteome</keyword>
<gene>
    <name evidence="1" type="ORF">FF041_08855</name>
</gene>
<sequence length="174" mass="19409">MHPESTNGTSGGALAIPMAWLCAEYVADEMLRTGALVEGGSLEYRAGRETLALTIYLCDASDELAGVRAISRIEEWLNLTSYGHPWSAWVRERLDARRRERERELGGGSDPDLALAQESWRWLRQTELLAADLGDEGPWHPAAPLDAFVDECEQIWTPAWQLGLPLSHLAIHLF</sequence>
<accession>A0A646KE11</accession>
<evidence type="ECO:0000313" key="2">
    <source>
        <dbReference type="Proteomes" id="UP000419138"/>
    </source>
</evidence>
<evidence type="ECO:0000313" key="1">
    <source>
        <dbReference type="EMBL" id="MQT00331.1"/>
    </source>
</evidence>
<name>A0A646KE11_STRJU</name>
<comment type="caution">
    <text evidence="1">The sequence shown here is derived from an EMBL/GenBank/DDBJ whole genome shotgun (WGS) entry which is preliminary data.</text>
</comment>
<dbReference type="EMBL" id="VCLA01000070">
    <property type="protein sequence ID" value="MQT00331.1"/>
    <property type="molecule type" value="Genomic_DNA"/>
</dbReference>
<dbReference type="Proteomes" id="UP000419138">
    <property type="component" value="Unassembled WGS sequence"/>
</dbReference>
<proteinExistence type="predicted"/>
<reference evidence="1 2" key="1">
    <citation type="submission" date="2019-05" db="EMBL/GenBank/DDBJ databases">
        <title>Comparative genomics and metabolomics analyses of clavulanic acid producing Streptomyces species provides insight into specialized metabolism and evolution of beta-lactam biosynthetic gene clusters.</title>
        <authorList>
            <person name="Moore M.A."/>
            <person name="Cruz-Morales P."/>
            <person name="Barona Gomez F."/>
            <person name="Kapil T."/>
        </authorList>
    </citation>
    <scope>NUCLEOTIDE SEQUENCE [LARGE SCALE GENOMIC DNA]</scope>
    <source>
        <strain evidence="1 2">NRRL 5741</strain>
    </source>
</reference>